<reference evidence="4" key="2">
    <citation type="submission" date="2020-09" db="EMBL/GenBank/DDBJ databases">
        <authorList>
            <person name="Sun Q."/>
            <person name="Sedlacek I."/>
        </authorList>
    </citation>
    <scope>NUCLEOTIDE SEQUENCE</scope>
    <source>
        <strain evidence="4">CCM 8711</strain>
    </source>
</reference>
<organism evidence="4 5">
    <name type="scientific">Mucilaginibacter galii</name>
    <dbReference type="NCBI Taxonomy" id="2005073"/>
    <lineage>
        <taxon>Bacteria</taxon>
        <taxon>Pseudomonadati</taxon>
        <taxon>Bacteroidota</taxon>
        <taxon>Sphingobacteriia</taxon>
        <taxon>Sphingobacteriales</taxon>
        <taxon>Sphingobacteriaceae</taxon>
        <taxon>Mucilaginibacter</taxon>
    </lineage>
</organism>
<evidence type="ECO:0000256" key="2">
    <source>
        <dbReference type="PROSITE-ProRule" id="PRU00169"/>
    </source>
</evidence>
<dbReference type="EMBL" id="BMDO01000001">
    <property type="protein sequence ID" value="GGI49194.1"/>
    <property type="molecule type" value="Genomic_DNA"/>
</dbReference>
<evidence type="ECO:0000313" key="4">
    <source>
        <dbReference type="EMBL" id="GGI49194.1"/>
    </source>
</evidence>
<keyword evidence="1 2" id="KW-0597">Phosphoprotein</keyword>
<dbReference type="RefSeq" id="WP_188413317.1">
    <property type="nucleotide sequence ID" value="NZ_BMDO01000001.1"/>
</dbReference>
<keyword evidence="5" id="KW-1185">Reference proteome</keyword>
<evidence type="ECO:0000256" key="1">
    <source>
        <dbReference type="ARBA" id="ARBA00022553"/>
    </source>
</evidence>
<protein>
    <recommendedName>
        <fullName evidence="3">Response regulatory domain-containing protein</fullName>
    </recommendedName>
</protein>
<accession>A0A917J5R8</accession>
<dbReference type="PROSITE" id="PS50110">
    <property type="entry name" value="RESPONSE_REGULATORY"/>
    <property type="match status" value="1"/>
</dbReference>
<dbReference type="PANTHER" id="PTHR44591:SF3">
    <property type="entry name" value="RESPONSE REGULATORY DOMAIN-CONTAINING PROTEIN"/>
    <property type="match status" value="1"/>
</dbReference>
<proteinExistence type="predicted"/>
<evidence type="ECO:0000313" key="5">
    <source>
        <dbReference type="Proteomes" id="UP000662074"/>
    </source>
</evidence>
<gene>
    <name evidence="4" type="ORF">GCM10011425_04060</name>
</gene>
<dbReference type="Pfam" id="PF00072">
    <property type="entry name" value="Response_reg"/>
    <property type="match status" value="1"/>
</dbReference>
<dbReference type="InterPro" id="IPR050595">
    <property type="entry name" value="Bact_response_regulator"/>
</dbReference>
<dbReference type="PANTHER" id="PTHR44591">
    <property type="entry name" value="STRESS RESPONSE REGULATOR PROTEIN 1"/>
    <property type="match status" value="1"/>
</dbReference>
<evidence type="ECO:0000259" key="3">
    <source>
        <dbReference type="PROSITE" id="PS50110"/>
    </source>
</evidence>
<dbReference type="SMART" id="SM00448">
    <property type="entry name" value="REC"/>
    <property type="match status" value="1"/>
</dbReference>
<reference evidence="4" key="1">
    <citation type="journal article" date="2014" name="Int. J. Syst. Evol. Microbiol.">
        <title>Complete genome sequence of Corynebacterium casei LMG S-19264T (=DSM 44701T), isolated from a smear-ripened cheese.</title>
        <authorList>
            <consortium name="US DOE Joint Genome Institute (JGI-PGF)"/>
            <person name="Walter F."/>
            <person name="Albersmeier A."/>
            <person name="Kalinowski J."/>
            <person name="Ruckert C."/>
        </authorList>
    </citation>
    <scope>NUCLEOTIDE SEQUENCE</scope>
    <source>
        <strain evidence="4">CCM 8711</strain>
    </source>
</reference>
<dbReference type="Gene3D" id="3.40.50.2300">
    <property type="match status" value="1"/>
</dbReference>
<feature type="modified residue" description="4-aspartylphosphate" evidence="2">
    <location>
        <position position="53"/>
    </location>
</feature>
<comment type="caution">
    <text evidence="4">The sequence shown here is derived from an EMBL/GenBank/DDBJ whole genome shotgun (WGS) entry which is preliminary data.</text>
</comment>
<name>A0A917J5R8_9SPHI</name>
<feature type="domain" description="Response regulatory" evidence="3">
    <location>
        <begin position="4"/>
        <end position="118"/>
    </location>
</feature>
<dbReference type="SUPFAM" id="SSF52172">
    <property type="entry name" value="CheY-like"/>
    <property type="match status" value="1"/>
</dbReference>
<dbReference type="Proteomes" id="UP000662074">
    <property type="component" value="Unassembled WGS sequence"/>
</dbReference>
<dbReference type="InterPro" id="IPR001789">
    <property type="entry name" value="Sig_transdc_resp-reg_receiver"/>
</dbReference>
<dbReference type="InterPro" id="IPR011006">
    <property type="entry name" value="CheY-like_superfamily"/>
</dbReference>
<dbReference type="AlphaFoldDB" id="A0A917J5R8"/>
<sequence>MLKRILVLDDNMDILEMVHEVLTYEKFEVNSTSDSKTIVKVAEEYQPDLIILDYKLMNDNGGEICRTFKSHKALHKTPVIIFSAYTSNNIDFYTFGCDAVIAKPFDLNDFISTINNCLRVN</sequence>
<dbReference type="GO" id="GO:0000160">
    <property type="term" value="P:phosphorelay signal transduction system"/>
    <property type="evidence" value="ECO:0007669"/>
    <property type="project" value="InterPro"/>
</dbReference>